<dbReference type="InterPro" id="IPR035368">
    <property type="entry name" value="Nrap_D3"/>
</dbReference>
<keyword evidence="7" id="KW-1185">Reference proteome</keyword>
<dbReference type="EMBL" id="JALLKP010000003">
    <property type="protein sequence ID" value="KAK2195699.1"/>
    <property type="molecule type" value="Genomic_DNA"/>
</dbReference>
<dbReference type="GO" id="GO:0006409">
    <property type="term" value="P:tRNA export from nucleus"/>
    <property type="evidence" value="ECO:0007669"/>
    <property type="project" value="TreeGrafter"/>
</dbReference>
<dbReference type="GO" id="GO:0032040">
    <property type="term" value="C:small-subunit processome"/>
    <property type="evidence" value="ECO:0007669"/>
    <property type="project" value="TreeGrafter"/>
</dbReference>
<protein>
    <submittedName>
        <fullName evidence="6">Bifunctional Nrap protein</fullName>
    </submittedName>
</protein>
<dbReference type="Pfam" id="PF17404">
    <property type="entry name" value="Nrap_D3"/>
    <property type="match status" value="1"/>
</dbReference>
<feature type="domain" description="Nrap protein" evidence="2">
    <location>
        <begin position="105"/>
        <end position="249"/>
    </location>
</feature>
<evidence type="ECO:0000259" key="4">
    <source>
        <dbReference type="Pfam" id="PF17405"/>
    </source>
</evidence>
<dbReference type="Gene3D" id="1.10.1410.10">
    <property type="match status" value="1"/>
</dbReference>
<dbReference type="KEGG" id="bdw:94336590"/>
<dbReference type="Pfam" id="PF17406">
    <property type="entry name" value="Nrap_D5"/>
    <property type="match status" value="1"/>
</dbReference>
<dbReference type="Proteomes" id="UP001214638">
    <property type="component" value="Unassembled WGS sequence"/>
</dbReference>
<dbReference type="AlphaFoldDB" id="A0AAD9UNA4"/>
<dbReference type="RefSeq" id="XP_067802542.1">
    <property type="nucleotide sequence ID" value="XM_067947320.1"/>
</dbReference>
<dbReference type="PANTHER" id="PTHR17972:SF0">
    <property type="entry name" value="NUCLEOLAR PROTEIN 6"/>
    <property type="match status" value="1"/>
</dbReference>
<dbReference type="Pfam" id="PF03813">
    <property type="entry name" value="Nrap"/>
    <property type="match status" value="1"/>
</dbReference>
<dbReference type="GO" id="GO:0003723">
    <property type="term" value="F:RNA binding"/>
    <property type="evidence" value="ECO:0007669"/>
    <property type="project" value="UniProtKB-KW"/>
</dbReference>
<dbReference type="GO" id="GO:0006364">
    <property type="term" value="P:rRNA processing"/>
    <property type="evidence" value="ECO:0007669"/>
    <property type="project" value="TreeGrafter"/>
</dbReference>
<dbReference type="GO" id="GO:0032545">
    <property type="term" value="C:CURI complex"/>
    <property type="evidence" value="ECO:0007669"/>
    <property type="project" value="TreeGrafter"/>
</dbReference>
<reference evidence="6" key="1">
    <citation type="journal article" date="2023" name="Nat. Microbiol.">
        <title>Babesia duncani multi-omics identifies virulence factors and drug targets.</title>
        <authorList>
            <person name="Singh P."/>
            <person name="Lonardi S."/>
            <person name="Liang Q."/>
            <person name="Vydyam P."/>
            <person name="Khabirova E."/>
            <person name="Fang T."/>
            <person name="Gihaz S."/>
            <person name="Thekkiniath J."/>
            <person name="Munshi M."/>
            <person name="Abel S."/>
            <person name="Ciampossin L."/>
            <person name="Batugedara G."/>
            <person name="Gupta M."/>
            <person name="Lu X.M."/>
            <person name="Lenz T."/>
            <person name="Chakravarty S."/>
            <person name="Cornillot E."/>
            <person name="Hu Y."/>
            <person name="Ma W."/>
            <person name="Gonzalez L.M."/>
            <person name="Sanchez S."/>
            <person name="Estrada K."/>
            <person name="Sanchez-Flores A."/>
            <person name="Montero E."/>
            <person name="Harb O.S."/>
            <person name="Le Roch K.G."/>
            <person name="Mamoun C.B."/>
        </authorList>
    </citation>
    <scope>NUCLEOTIDE SEQUENCE</scope>
    <source>
        <strain evidence="6">WA1</strain>
    </source>
</reference>
<gene>
    <name evidence="6" type="ORF">BdWA1_002292</name>
</gene>
<comment type="subcellular location">
    <subcellularLocation>
        <location evidence="1">Nucleus</location>
        <location evidence="1">Nucleolus</location>
    </subcellularLocation>
</comment>
<accession>A0AAD9UNA4</accession>
<feature type="domain" description="Nrap protein" evidence="4">
    <location>
        <begin position="599"/>
        <end position="709"/>
    </location>
</feature>
<name>A0AAD9UNA4_9APIC</name>
<proteinExistence type="inferred from homology"/>
<dbReference type="InterPro" id="IPR035369">
    <property type="entry name" value="Nrap_D4"/>
</dbReference>
<dbReference type="GO" id="GO:0034456">
    <property type="term" value="C:UTP-C complex"/>
    <property type="evidence" value="ECO:0007669"/>
    <property type="project" value="TreeGrafter"/>
</dbReference>
<evidence type="ECO:0000256" key="1">
    <source>
        <dbReference type="RuleBase" id="RU364032"/>
    </source>
</evidence>
<evidence type="ECO:0000259" key="3">
    <source>
        <dbReference type="Pfam" id="PF17404"/>
    </source>
</evidence>
<feature type="domain" description="Nrap protein" evidence="3">
    <location>
        <begin position="389"/>
        <end position="509"/>
    </location>
</feature>
<comment type="similarity">
    <text evidence="1">Belongs to the NRAP family.</text>
</comment>
<dbReference type="PANTHER" id="PTHR17972">
    <property type="entry name" value="NUCLEOLAR RNA-ASSOCIATED PROTEIN"/>
    <property type="match status" value="1"/>
</dbReference>
<dbReference type="GeneID" id="94336590"/>
<evidence type="ECO:0000313" key="6">
    <source>
        <dbReference type="EMBL" id="KAK2195699.1"/>
    </source>
</evidence>
<organism evidence="6 7">
    <name type="scientific">Babesia duncani</name>
    <dbReference type="NCBI Taxonomy" id="323732"/>
    <lineage>
        <taxon>Eukaryota</taxon>
        <taxon>Sar</taxon>
        <taxon>Alveolata</taxon>
        <taxon>Apicomplexa</taxon>
        <taxon>Aconoidasida</taxon>
        <taxon>Piroplasmida</taxon>
        <taxon>Babesiidae</taxon>
        <taxon>Babesia</taxon>
    </lineage>
</organism>
<keyword evidence="1" id="KW-0539">Nucleus</keyword>
<evidence type="ECO:0000259" key="5">
    <source>
        <dbReference type="Pfam" id="PF17406"/>
    </source>
</evidence>
<sequence>MRNLDADSAPIGLHTRRISSLISAQRSKFNATSPKICKCLQRIKSCLATAFGTKIDPCYVDKCNHDHLIRVPLTNWWSDFDFVPATNFCFIGGVVCGYNRKNDAIDIAMELPEKLFNQKDYLNYRYLNKRNVYMHYVYSHFNSQITNLYIQDPKGELRPSIILDLCDRKTSIILNYARNSKVYFTIRLFACLPPIFNFGALALDRNAVRSPTTLNTFTQDYTIPTPLYNGLILEDLCMIPLNAGLHKICSDYPNLSGACILLKVWSHIRLCLNGEFNTGISGFLLCHLAAHCCLGLQLPRDTSAFGIFKSTLKIIANFPENASVIFGKLQVTAKDTFVPELLIDHLNILYKTLLIWPEFVGHAKASLGVLHCDFPYTYTCLFEIVQLPLCRFDSCLEFNPCKQLDYNLLESGLRAWEYTPQEYLGMEVRKKLMYGLQDRIKSICFRQGTTSRGNLLWVYIQYNEGISSCVMVGPLLSDADKVKEFRDFWGPQTETRRFEDGSINECLILKDFKASELLLDLDLKKVVCEWAHSVNSRLVNDVAIRHFSRHFTIITRNWSRDCDLTFKSSVSRRRRSSVIGFICIIRHPAMILCLTLSNEYTLGLIAAYNTLNSTLRNLDRLPLSIVNVHWADEYFAYCNLVSKPCYYHHRIVATFESSSAWPNDATGIRHIKVAFCNAISNSLLKIGFSSKVSSCGDLLVNVQDYTFHIIPTYPKEINRIKKQTIGQIPPEMLPQIRNLYMYPLYTEKLRNIALKNTAFSNSVKLAKAWAASIYITDADFICEMICAYIYTSQHFMSGPPTSASVGFSRFLFILAHHDWENRPLVVDFDESWTDFPLELLDKRSVGIHLYIWIATREDIHCQMPQLPCTELCKNLVAQARWMHWSFTFQKSET</sequence>
<evidence type="ECO:0000259" key="2">
    <source>
        <dbReference type="Pfam" id="PF03813"/>
    </source>
</evidence>
<dbReference type="InterPro" id="IPR005554">
    <property type="entry name" value="NOL6/Upt22"/>
</dbReference>
<dbReference type="InterPro" id="IPR035082">
    <property type="entry name" value="Nrap_D1"/>
</dbReference>
<keyword evidence="1" id="KW-0694">RNA-binding</keyword>
<evidence type="ECO:0000313" key="7">
    <source>
        <dbReference type="Proteomes" id="UP001214638"/>
    </source>
</evidence>
<comment type="caution">
    <text evidence="6">The sequence shown here is derived from an EMBL/GenBank/DDBJ whole genome shotgun (WGS) entry which is preliminary data.</text>
</comment>
<dbReference type="InterPro" id="IPR035370">
    <property type="entry name" value="Nrap_D5"/>
</dbReference>
<feature type="domain" description="Nrap protein" evidence="5">
    <location>
        <begin position="757"/>
        <end position="834"/>
    </location>
</feature>
<dbReference type="Pfam" id="PF17405">
    <property type="entry name" value="Nrap_D4"/>
    <property type="match status" value="1"/>
</dbReference>